<evidence type="ECO:0000313" key="3">
    <source>
        <dbReference type="Proteomes" id="UP000011713"/>
    </source>
</evidence>
<feature type="domain" description="Chromo" evidence="1">
    <location>
        <begin position="30"/>
        <end position="79"/>
    </location>
</feature>
<sequence>MTNRPRIGEHDQYSYRAPPLPVDAIGKQRFTLRRLITHRRRKQKLQTLVQWKGYLESFDTWDPVNALHVDVPEMVAAYD</sequence>
<dbReference type="SUPFAM" id="SSF54160">
    <property type="entry name" value="Chromo domain-like"/>
    <property type="match status" value="1"/>
</dbReference>
<dbReference type="AlphaFoldDB" id="M4B4W0"/>
<dbReference type="CDD" id="cd00024">
    <property type="entry name" value="CD_CSD"/>
    <property type="match status" value="1"/>
</dbReference>
<organism evidence="2 3">
    <name type="scientific">Hyaloperonospora arabidopsidis (strain Emoy2)</name>
    <name type="common">Downy mildew agent</name>
    <name type="synonym">Peronospora arabidopsidis</name>
    <dbReference type="NCBI Taxonomy" id="559515"/>
    <lineage>
        <taxon>Eukaryota</taxon>
        <taxon>Sar</taxon>
        <taxon>Stramenopiles</taxon>
        <taxon>Oomycota</taxon>
        <taxon>Peronosporomycetes</taxon>
        <taxon>Peronosporales</taxon>
        <taxon>Peronosporaceae</taxon>
        <taxon>Hyaloperonospora</taxon>
    </lineage>
</organism>
<dbReference type="InterPro" id="IPR000953">
    <property type="entry name" value="Chromo/chromo_shadow_dom"/>
</dbReference>
<dbReference type="InterPro" id="IPR023780">
    <property type="entry name" value="Chromo_domain"/>
</dbReference>
<dbReference type="HOGENOM" id="CLU_2611166_0_0_1"/>
<dbReference type="EnsemblProtists" id="HpaT801309">
    <property type="protein sequence ID" value="HpaP801309"/>
    <property type="gene ID" value="HpaG801309"/>
</dbReference>
<accession>M4B4W0</accession>
<reference evidence="2" key="2">
    <citation type="submission" date="2015-06" db="UniProtKB">
        <authorList>
            <consortium name="EnsemblProtists"/>
        </authorList>
    </citation>
    <scope>IDENTIFICATION</scope>
    <source>
        <strain evidence="2">Emoy2</strain>
    </source>
</reference>
<protein>
    <recommendedName>
        <fullName evidence="1">Chromo domain-containing protein</fullName>
    </recommendedName>
</protein>
<dbReference type="Gene3D" id="2.40.50.40">
    <property type="match status" value="1"/>
</dbReference>
<reference evidence="3" key="1">
    <citation type="journal article" date="2010" name="Science">
        <title>Signatures of adaptation to obligate biotrophy in the Hyaloperonospora arabidopsidis genome.</title>
        <authorList>
            <person name="Baxter L."/>
            <person name="Tripathy S."/>
            <person name="Ishaque N."/>
            <person name="Boot N."/>
            <person name="Cabral A."/>
            <person name="Kemen E."/>
            <person name="Thines M."/>
            <person name="Ah-Fong A."/>
            <person name="Anderson R."/>
            <person name="Badejoko W."/>
            <person name="Bittner-Eddy P."/>
            <person name="Boore J.L."/>
            <person name="Chibucos M.C."/>
            <person name="Coates M."/>
            <person name="Dehal P."/>
            <person name="Delehaunty K."/>
            <person name="Dong S."/>
            <person name="Downton P."/>
            <person name="Dumas B."/>
            <person name="Fabro G."/>
            <person name="Fronick C."/>
            <person name="Fuerstenberg S.I."/>
            <person name="Fulton L."/>
            <person name="Gaulin E."/>
            <person name="Govers F."/>
            <person name="Hughes L."/>
            <person name="Humphray S."/>
            <person name="Jiang R.H."/>
            <person name="Judelson H."/>
            <person name="Kamoun S."/>
            <person name="Kyung K."/>
            <person name="Meijer H."/>
            <person name="Minx P."/>
            <person name="Morris P."/>
            <person name="Nelson J."/>
            <person name="Phuntumart V."/>
            <person name="Qutob D."/>
            <person name="Rehmany A."/>
            <person name="Rougon-Cardoso A."/>
            <person name="Ryden P."/>
            <person name="Torto-Alalibo T."/>
            <person name="Studholme D."/>
            <person name="Wang Y."/>
            <person name="Win J."/>
            <person name="Wood J."/>
            <person name="Clifton S.W."/>
            <person name="Rogers J."/>
            <person name="Van den Ackerveken G."/>
            <person name="Jones J.D."/>
            <person name="McDowell J.M."/>
            <person name="Beynon J."/>
            <person name="Tyler B.M."/>
        </authorList>
    </citation>
    <scope>NUCLEOTIDE SEQUENCE [LARGE SCALE GENOMIC DNA]</scope>
    <source>
        <strain evidence="3">Emoy2</strain>
    </source>
</reference>
<dbReference type="EnsemblProtists" id="HpaT801310">
    <property type="protein sequence ID" value="HpaP801310"/>
    <property type="gene ID" value="HpaG801310"/>
</dbReference>
<dbReference type="Pfam" id="PF00385">
    <property type="entry name" value="Chromo"/>
    <property type="match status" value="1"/>
</dbReference>
<dbReference type="InterPro" id="IPR016197">
    <property type="entry name" value="Chromo-like_dom_sf"/>
</dbReference>
<evidence type="ECO:0000259" key="1">
    <source>
        <dbReference type="PROSITE" id="PS50013"/>
    </source>
</evidence>
<evidence type="ECO:0000313" key="2">
    <source>
        <dbReference type="EnsemblProtists" id="HpaP801310"/>
    </source>
</evidence>
<keyword evidence="3" id="KW-1185">Reference proteome</keyword>
<name>M4B4W0_HYAAE</name>
<dbReference type="VEuPathDB" id="FungiDB:HpaG801309"/>
<proteinExistence type="predicted"/>
<dbReference type="PROSITE" id="PS50013">
    <property type="entry name" value="CHROMO_2"/>
    <property type="match status" value="1"/>
</dbReference>
<dbReference type="InParanoid" id="M4B4W0"/>
<dbReference type="EMBL" id="JH598325">
    <property type="status" value="NOT_ANNOTATED_CDS"/>
    <property type="molecule type" value="Genomic_DNA"/>
</dbReference>
<dbReference type="Proteomes" id="UP000011713">
    <property type="component" value="Unassembled WGS sequence"/>
</dbReference>